<dbReference type="AlphaFoldDB" id="A0A170VBV0"/>
<sequence length="118" mass="13430">GAILPLLLYAVPAWIEALAVGYNRKKLSSVQRLIVLRIIKGYRKISYEAACVIANVAPIYHKAKEKLALYEGSISCFNAEESQMENIEMEYPVPVEKWLHPGLVPRIEMPFHNTMPYL</sequence>
<evidence type="ECO:0000256" key="1">
    <source>
        <dbReference type="SAM" id="SignalP"/>
    </source>
</evidence>
<feature type="signal peptide" evidence="1">
    <location>
        <begin position="1"/>
        <end position="17"/>
    </location>
</feature>
<protein>
    <submittedName>
        <fullName evidence="2">Reverse transcriptase</fullName>
    </submittedName>
</protein>
<accession>A0A170VBV0</accession>
<reference evidence="2" key="1">
    <citation type="submission" date="2016-04" db="EMBL/GenBank/DDBJ databases">
        <authorList>
            <person name="Calderon-Fernandez G.M.Sr."/>
        </authorList>
    </citation>
    <scope>NUCLEOTIDE SEQUENCE</scope>
    <source>
        <strain evidence="2">Int1</strain>
        <tissue evidence="2">Integument</tissue>
    </source>
</reference>
<keyword evidence="2" id="KW-0695">RNA-directed DNA polymerase</keyword>
<dbReference type="GO" id="GO:0003964">
    <property type="term" value="F:RNA-directed DNA polymerase activity"/>
    <property type="evidence" value="ECO:0007669"/>
    <property type="project" value="UniProtKB-KW"/>
</dbReference>
<proteinExistence type="predicted"/>
<evidence type="ECO:0000313" key="2">
    <source>
        <dbReference type="EMBL" id="JAR96516.1"/>
    </source>
</evidence>
<keyword evidence="2" id="KW-0548">Nucleotidyltransferase</keyword>
<feature type="chain" id="PRO_5007904563" evidence="1">
    <location>
        <begin position="18"/>
        <end position="118"/>
    </location>
</feature>
<name>A0A170VBV0_TRIIF</name>
<dbReference type="EMBL" id="GEMB01006843">
    <property type="protein sequence ID" value="JAR96516.1"/>
    <property type="molecule type" value="Transcribed_RNA"/>
</dbReference>
<organism evidence="2">
    <name type="scientific">Triatoma infestans</name>
    <name type="common">Assassin bug</name>
    <dbReference type="NCBI Taxonomy" id="30076"/>
    <lineage>
        <taxon>Eukaryota</taxon>
        <taxon>Metazoa</taxon>
        <taxon>Ecdysozoa</taxon>
        <taxon>Arthropoda</taxon>
        <taxon>Hexapoda</taxon>
        <taxon>Insecta</taxon>
        <taxon>Pterygota</taxon>
        <taxon>Neoptera</taxon>
        <taxon>Paraneoptera</taxon>
        <taxon>Hemiptera</taxon>
        <taxon>Heteroptera</taxon>
        <taxon>Panheteroptera</taxon>
        <taxon>Cimicomorpha</taxon>
        <taxon>Reduviidae</taxon>
        <taxon>Triatominae</taxon>
        <taxon>Triatoma</taxon>
    </lineage>
</organism>
<keyword evidence="2" id="KW-0808">Transferase</keyword>
<reference evidence="2" key="2">
    <citation type="journal article" date="2017" name="J. Med. Entomol.">
        <title>Transcriptome Analysis of the Triatoma infestans (Hemiptera: Reduviidae) Integument.</title>
        <authorList>
            <person name="Calderon-Fernandez G.M."/>
            <person name="Moriconi D.E."/>
            <person name="Dulbecco A.B."/>
            <person name="Juarez M.P."/>
        </authorList>
    </citation>
    <scope>NUCLEOTIDE SEQUENCE</scope>
    <source>
        <strain evidence="2">Int1</strain>
        <tissue evidence="2">Integument</tissue>
    </source>
</reference>
<feature type="non-terminal residue" evidence="2">
    <location>
        <position position="1"/>
    </location>
</feature>
<keyword evidence="1" id="KW-0732">Signal</keyword>